<feature type="signal peptide" evidence="6">
    <location>
        <begin position="1"/>
        <end position="22"/>
    </location>
</feature>
<comment type="similarity">
    <text evidence="2">Belongs to the MipA/OmpV family.</text>
</comment>
<feature type="chain" id="PRO_5035736379" description="MltA-interacting protein" evidence="6">
    <location>
        <begin position="23"/>
        <end position="158"/>
    </location>
</feature>
<dbReference type="InterPro" id="IPR010583">
    <property type="entry name" value="MipA"/>
</dbReference>
<evidence type="ECO:0000256" key="5">
    <source>
        <dbReference type="ARBA" id="ARBA00023237"/>
    </source>
</evidence>
<evidence type="ECO:0000313" key="7">
    <source>
        <dbReference type="EMBL" id="BBU83432.1"/>
    </source>
</evidence>
<dbReference type="GO" id="GO:0009279">
    <property type="term" value="C:cell outer membrane"/>
    <property type="evidence" value="ECO:0007669"/>
    <property type="project" value="UniProtKB-SubCell"/>
</dbReference>
<dbReference type="PANTHER" id="PTHR38776">
    <property type="entry name" value="MLTA-INTERACTING PROTEIN-RELATED"/>
    <property type="match status" value="1"/>
</dbReference>
<dbReference type="Pfam" id="PF06629">
    <property type="entry name" value="MipA"/>
    <property type="match status" value="1"/>
</dbReference>
<dbReference type="PANTHER" id="PTHR38776:SF1">
    <property type="entry name" value="MLTA-INTERACTING PROTEIN-RELATED"/>
    <property type="match status" value="1"/>
</dbReference>
<dbReference type="EMBL" id="AP022360">
    <property type="protein sequence ID" value="BBU83432.1"/>
    <property type="molecule type" value="Genomic_DNA"/>
</dbReference>
<accession>A0A8S0FT63</accession>
<comment type="subcellular location">
    <subcellularLocation>
        <location evidence="1">Cell outer membrane</location>
    </subcellularLocation>
</comment>
<evidence type="ECO:0000256" key="3">
    <source>
        <dbReference type="ARBA" id="ARBA00022729"/>
    </source>
</evidence>
<dbReference type="AlphaFoldDB" id="A0A8S0FT63"/>
<protein>
    <recommendedName>
        <fullName evidence="9">MltA-interacting protein</fullName>
    </recommendedName>
</protein>
<gene>
    <name evidence="7" type="ORF">EIMP300_48320</name>
</gene>
<keyword evidence="4" id="KW-0472">Membrane</keyword>
<dbReference type="GO" id="GO:0009252">
    <property type="term" value="P:peptidoglycan biosynthetic process"/>
    <property type="evidence" value="ECO:0007669"/>
    <property type="project" value="TreeGrafter"/>
</dbReference>
<evidence type="ECO:0000313" key="8">
    <source>
        <dbReference type="Proteomes" id="UP000467488"/>
    </source>
</evidence>
<organism evidence="7 8">
    <name type="scientific">Escherichia coli</name>
    <dbReference type="NCBI Taxonomy" id="562"/>
    <lineage>
        <taxon>Bacteria</taxon>
        <taxon>Pseudomonadati</taxon>
        <taxon>Pseudomonadota</taxon>
        <taxon>Gammaproteobacteria</taxon>
        <taxon>Enterobacterales</taxon>
        <taxon>Enterobacteriaceae</taxon>
        <taxon>Escherichia</taxon>
    </lineage>
</organism>
<dbReference type="Proteomes" id="UP000467488">
    <property type="component" value="Chromosome"/>
</dbReference>
<keyword evidence="5" id="KW-0998">Cell outer membrane</keyword>
<evidence type="ECO:0000256" key="6">
    <source>
        <dbReference type="SAM" id="SignalP"/>
    </source>
</evidence>
<keyword evidence="3 6" id="KW-0732">Signal</keyword>
<evidence type="ECO:0008006" key="9">
    <source>
        <dbReference type="Google" id="ProtNLM"/>
    </source>
</evidence>
<reference evidence="7 8" key="1">
    <citation type="submission" date="2020-01" db="EMBL/GenBank/DDBJ databases">
        <title>Dynamics of blaIMP-6 dissemination in carbapenem resistant Enterobacteriacea isolated from regional surveillance in Osaka, Japan.</title>
        <authorList>
            <person name="Abe R."/>
            <person name="Akeda Y."/>
            <person name="Sugawara Y."/>
            <person name="Yamamoto N."/>
            <person name="Tomono K."/>
            <person name="Takeuchi D."/>
            <person name="Kawahara R."/>
            <person name="Hamada S."/>
        </authorList>
    </citation>
    <scope>NUCLEOTIDE SEQUENCE [LARGE SCALE GENOMIC DNA]</scope>
    <source>
        <strain evidence="7 8">E300</strain>
    </source>
</reference>
<evidence type="ECO:0000256" key="1">
    <source>
        <dbReference type="ARBA" id="ARBA00004442"/>
    </source>
</evidence>
<evidence type="ECO:0000256" key="2">
    <source>
        <dbReference type="ARBA" id="ARBA00005722"/>
    </source>
</evidence>
<proteinExistence type="inferred from homology"/>
<evidence type="ECO:0000256" key="4">
    <source>
        <dbReference type="ARBA" id="ARBA00023136"/>
    </source>
</evidence>
<name>A0A8S0FT63_ECOLX</name>
<sequence>MTKLKLLALGVLIATSAGVAHAEGKFSLGAGVGVVEHPYKDYDTDVYPVPVINYEGDNFWFRGLGGGYYLWNDATDKLSITAYWSPLYFKAKDSGDHQMRHLDDRKSTMMAGLSYAHFTQYGYLRTTLSLRITLAIPWITATASSGIWPGCIVTPTVA</sequence>